<dbReference type="Proteomes" id="UP000000438">
    <property type="component" value="Chromosome"/>
</dbReference>
<dbReference type="InterPro" id="IPR005828">
    <property type="entry name" value="MFS_sugar_transport-like"/>
</dbReference>
<evidence type="ECO:0000256" key="1">
    <source>
        <dbReference type="ARBA" id="ARBA00004370"/>
    </source>
</evidence>
<keyword evidence="4 6" id="KW-1133">Transmembrane helix</keyword>
<dbReference type="STRING" id="263820.PTO1310"/>
<reference evidence="8 9" key="1">
    <citation type="journal article" date="2004" name="Proc. Natl. Acad. Sci. U.S.A.">
        <title>Genome sequence of Picrophilus torridus and its implications for life around pH 0.</title>
        <authorList>
            <person name="Futterer O."/>
            <person name="Angelov A."/>
            <person name="Liesegang H."/>
            <person name="Gottschalk G."/>
            <person name="Schleper C."/>
            <person name="Schepers B."/>
            <person name="Dock C."/>
            <person name="Antranikian G."/>
            <person name="Liebl W."/>
        </authorList>
    </citation>
    <scope>NUCLEOTIDE SEQUENCE [LARGE SCALE GENOMIC DNA]</scope>
    <source>
        <strain evidence="9">ATCC 700027 / DSM 9790 / JCM 10055 / NBRC 100828</strain>
    </source>
</reference>
<comment type="subcellular location">
    <subcellularLocation>
        <location evidence="1">Membrane</location>
    </subcellularLocation>
</comment>
<dbReference type="EMBL" id="AE017261">
    <property type="protein sequence ID" value="AAT43895.1"/>
    <property type="molecule type" value="Genomic_DNA"/>
</dbReference>
<dbReference type="GO" id="GO:0016020">
    <property type="term" value="C:membrane"/>
    <property type="evidence" value="ECO:0007669"/>
    <property type="project" value="UniProtKB-SubCell"/>
</dbReference>
<dbReference type="PROSITE" id="PS50850">
    <property type="entry name" value="MFS"/>
    <property type="match status" value="1"/>
</dbReference>
<dbReference type="InParanoid" id="Q6KZF7"/>
<feature type="transmembrane region" description="Helical" evidence="6">
    <location>
        <begin position="241"/>
        <end position="264"/>
    </location>
</feature>
<name>Q6KZF7_PICTO</name>
<keyword evidence="5 6" id="KW-0472">Membrane</keyword>
<dbReference type="HOGENOM" id="CLU_001265_30_5_2"/>
<organism evidence="8 9">
    <name type="scientific">Picrophilus torridus (strain ATCC 700027 / DSM 9790 / JCM 10055 / NBRC 100828 / KAW 2/3)</name>
    <dbReference type="NCBI Taxonomy" id="1122961"/>
    <lineage>
        <taxon>Archaea</taxon>
        <taxon>Methanobacteriati</taxon>
        <taxon>Thermoplasmatota</taxon>
        <taxon>Thermoplasmata</taxon>
        <taxon>Thermoplasmatales</taxon>
        <taxon>Picrophilaceae</taxon>
        <taxon>Picrophilus</taxon>
    </lineage>
</organism>
<feature type="transmembrane region" description="Helical" evidence="6">
    <location>
        <begin position="105"/>
        <end position="127"/>
    </location>
</feature>
<dbReference type="AlphaFoldDB" id="Q6KZF7"/>
<feature type="transmembrane region" description="Helical" evidence="6">
    <location>
        <begin position="7"/>
        <end position="25"/>
    </location>
</feature>
<proteinExistence type="predicted"/>
<dbReference type="InterPro" id="IPR050814">
    <property type="entry name" value="Myo-inositol_Transporter"/>
</dbReference>
<evidence type="ECO:0000259" key="7">
    <source>
        <dbReference type="PROSITE" id="PS50850"/>
    </source>
</evidence>
<feature type="transmembrane region" description="Helical" evidence="6">
    <location>
        <begin position="207"/>
        <end position="229"/>
    </location>
</feature>
<dbReference type="Gene3D" id="1.20.1250.20">
    <property type="entry name" value="MFS general substrate transporter like domains"/>
    <property type="match status" value="2"/>
</dbReference>
<evidence type="ECO:0000256" key="5">
    <source>
        <dbReference type="ARBA" id="ARBA00023136"/>
    </source>
</evidence>
<feature type="domain" description="Major facilitator superfamily (MFS) profile" evidence="7">
    <location>
        <begin position="1"/>
        <end position="296"/>
    </location>
</feature>
<feature type="transmembrane region" description="Helical" evidence="6">
    <location>
        <begin position="180"/>
        <end position="201"/>
    </location>
</feature>
<evidence type="ECO:0000313" key="9">
    <source>
        <dbReference type="Proteomes" id="UP000000438"/>
    </source>
</evidence>
<dbReference type="InterPro" id="IPR020846">
    <property type="entry name" value="MFS_dom"/>
</dbReference>
<keyword evidence="2" id="KW-0813">Transport</keyword>
<sequence>MITIGILGAYLIGMLVFFIAPGLAYAVDWRILLGVAAVPSLIGLAFRLYMPESPRWLILHEKFDKAVDALKKFGIDATMEQIKRTYSYLRATETRIKETAGIKRAFVIVALFMMFQQITGINVPFYYGPVIISKLHLFPSVSGIYSTVYAIGASAILAIINVLATYIGFRLIDTHGRRSLALMGYAGMAFFDFIGTILYLMHFSIGLLIGFAGFIIFFAFGVGGTGWIIQGEYFPTRYRGLFASLIAFVDWISNFAIIEIFPYMDKTIGIGYTMLIFGILSVMAFITFFMIMPVTRGKSVEDITEMFEDNPLLGVKEASKVTDVNKSETR</sequence>
<evidence type="ECO:0000256" key="3">
    <source>
        <dbReference type="ARBA" id="ARBA00022692"/>
    </source>
</evidence>
<dbReference type="KEGG" id="pto:PTO1310"/>
<keyword evidence="3 6" id="KW-0812">Transmembrane</keyword>
<dbReference type="PaxDb" id="263820-PTO1310"/>
<feature type="transmembrane region" description="Helical" evidence="6">
    <location>
        <begin position="147"/>
        <end position="168"/>
    </location>
</feature>
<gene>
    <name evidence="8" type="ordered locus">PTO1310</name>
</gene>
<dbReference type="PANTHER" id="PTHR48020">
    <property type="entry name" value="PROTON MYO-INOSITOL COTRANSPORTER"/>
    <property type="match status" value="1"/>
</dbReference>
<dbReference type="GO" id="GO:0022857">
    <property type="term" value="F:transmembrane transporter activity"/>
    <property type="evidence" value="ECO:0007669"/>
    <property type="project" value="InterPro"/>
</dbReference>
<dbReference type="PANTHER" id="PTHR48020:SF12">
    <property type="entry name" value="PROTON MYO-INOSITOL COTRANSPORTER"/>
    <property type="match status" value="1"/>
</dbReference>
<evidence type="ECO:0000256" key="6">
    <source>
        <dbReference type="SAM" id="Phobius"/>
    </source>
</evidence>
<dbReference type="eggNOG" id="arCOG02685">
    <property type="taxonomic scope" value="Archaea"/>
</dbReference>
<dbReference type="InterPro" id="IPR036259">
    <property type="entry name" value="MFS_trans_sf"/>
</dbReference>
<feature type="transmembrane region" description="Helical" evidence="6">
    <location>
        <begin position="31"/>
        <end position="50"/>
    </location>
</feature>
<dbReference type="Pfam" id="PF00083">
    <property type="entry name" value="Sugar_tr"/>
    <property type="match status" value="1"/>
</dbReference>
<evidence type="ECO:0000256" key="2">
    <source>
        <dbReference type="ARBA" id="ARBA00022448"/>
    </source>
</evidence>
<accession>Q6KZF7</accession>
<evidence type="ECO:0000256" key="4">
    <source>
        <dbReference type="ARBA" id="ARBA00022989"/>
    </source>
</evidence>
<feature type="transmembrane region" description="Helical" evidence="6">
    <location>
        <begin position="270"/>
        <end position="291"/>
    </location>
</feature>
<dbReference type="SUPFAM" id="SSF103473">
    <property type="entry name" value="MFS general substrate transporter"/>
    <property type="match status" value="1"/>
</dbReference>
<evidence type="ECO:0000313" key="8">
    <source>
        <dbReference type="EMBL" id="AAT43895.1"/>
    </source>
</evidence>
<protein>
    <submittedName>
        <fullName evidence="8">Glucose/galactose transporter</fullName>
    </submittedName>
</protein>